<evidence type="ECO:0000256" key="4">
    <source>
        <dbReference type="SAM" id="Phobius"/>
    </source>
</evidence>
<comment type="subcellular location">
    <subcellularLocation>
        <location evidence="1">Cell inner membrane</location>
        <topology evidence="1">Multi-pass membrane protein</topology>
    </subcellularLocation>
</comment>
<feature type="transmembrane region" description="Helical" evidence="4">
    <location>
        <begin position="207"/>
        <end position="228"/>
    </location>
</feature>
<keyword evidence="2" id="KW-1003">Cell membrane</keyword>
<evidence type="ECO:0000256" key="3">
    <source>
        <dbReference type="SAM" id="MobiDB-lite"/>
    </source>
</evidence>
<feature type="transmembrane region" description="Helical" evidence="4">
    <location>
        <begin position="744"/>
        <end position="766"/>
    </location>
</feature>
<keyword evidence="4" id="KW-0812">Transmembrane</keyword>
<reference evidence="6" key="1">
    <citation type="submission" date="2020-10" db="EMBL/GenBank/DDBJ databases">
        <title>Genome Sequence of Monilinia vaccinii-corymbosi Sheds Light on Mummy Berry Disease Infection of Blueberry and Mating Type.</title>
        <authorList>
            <person name="Yow A.G."/>
            <person name="Zhang Y."/>
            <person name="Bansal K."/>
            <person name="Eacker S.M."/>
            <person name="Sullivan S."/>
            <person name="Liachko I."/>
            <person name="Cubeta M.A."/>
            <person name="Rollins J.A."/>
            <person name="Ashrafi H."/>
        </authorList>
    </citation>
    <scope>NUCLEOTIDE SEQUENCE</scope>
    <source>
        <strain evidence="6">RL-1</strain>
    </source>
</reference>
<dbReference type="OrthoDB" id="546893at2759"/>
<dbReference type="SUPFAM" id="SSF103473">
    <property type="entry name" value="MFS general substrate transporter"/>
    <property type="match status" value="1"/>
</dbReference>
<dbReference type="GO" id="GO:0005886">
    <property type="term" value="C:plasma membrane"/>
    <property type="evidence" value="ECO:0007669"/>
    <property type="project" value="UniProtKB-SubCell"/>
</dbReference>
<evidence type="ECO:0000256" key="1">
    <source>
        <dbReference type="ARBA" id="ARBA00004429"/>
    </source>
</evidence>
<feature type="transmembrane region" description="Helical" evidence="4">
    <location>
        <begin position="14"/>
        <end position="36"/>
    </location>
</feature>
<feature type="transmembrane region" description="Helical" evidence="4">
    <location>
        <begin position="418"/>
        <end position="439"/>
    </location>
</feature>
<dbReference type="InterPro" id="IPR036259">
    <property type="entry name" value="MFS_trans_sf"/>
</dbReference>
<feature type="transmembrane region" description="Helical" evidence="4">
    <location>
        <begin position="719"/>
        <end position="738"/>
    </location>
</feature>
<dbReference type="Gene3D" id="1.20.1250.20">
    <property type="entry name" value="MFS general substrate transporter like domains"/>
    <property type="match status" value="2"/>
</dbReference>
<proteinExistence type="predicted"/>
<dbReference type="Proteomes" id="UP000672032">
    <property type="component" value="Chromosome 7"/>
</dbReference>
<dbReference type="Pfam" id="PF07690">
    <property type="entry name" value="MFS_1"/>
    <property type="match status" value="1"/>
</dbReference>
<feature type="transmembrane region" description="Helical" evidence="4">
    <location>
        <begin position="487"/>
        <end position="504"/>
    </location>
</feature>
<dbReference type="InterPro" id="IPR049326">
    <property type="entry name" value="Rhodopsin_dom_fungi"/>
</dbReference>
<feature type="transmembrane region" description="Helical" evidence="4">
    <location>
        <begin position="591"/>
        <end position="610"/>
    </location>
</feature>
<feature type="transmembrane region" description="Helical" evidence="4">
    <location>
        <begin position="169"/>
        <end position="195"/>
    </location>
</feature>
<keyword evidence="4" id="KW-0472">Membrane</keyword>
<evidence type="ECO:0000256" key="2">
    <source>
        <dbReference type="ARBA" id="ARBA00022475"/>
    </source>
</evidence>
<feature type="region of interest" description="Disordered" evidence="3">
    <location>
        <begin position="909"/>
        <end position="930"/>
    </location>
</feature>
<evidence type="ECO:0000313" key="6">
    <source>
        <dbReference type="EMBL" id="QSZ36882.1"/>
    </source>
</evidence>
<organism evidence="6 7">
    <name type="scientific">Monilinia vaccinii-corymbosi</name>
    <dbReference type="NCBI Taxonomy" id="61207"/>
    <lineage>
        <taxon>Eukaryota</taxon>
        <taxon>Fungi</taxon>
        <taxon>Dikarya</taxon>
        <taxon>Ascomycota</taxon>
        <taxon>Pezizomycotina</taxon>
        <taxon>Leotiomycetes</taxon>
        <taxon>Helotiales</taxon>
        <taxon>Sclerotiniaceae</taxon>
        <taxon>Monilinia</taxon>
    </lineage>
</organism>
<sequence>MSTTIDSFHPRSNAVFVVTTITFIITSTFVVARLVSRFAILKLRTWDDWSMIIAWTFAFGLTISIDYATTKGLGRLDKDIKDEWRSDLKKAEYAFTFLYNPCLMATKNSMLIFYLRLSKDTQSFLRRASYITLAVVNFNAIVLTFLNVFQCNPINAAWREDIHGSCLSILTLYLASAPVNIITDLAILVLPIPVLTGMILPQKQKAILVLTFSLGVFVTIVDVVRIYYLQQASNEFQIPTSVYLRLGDGENFAYNASLAFMWSAVEVNVGIVCACIPTLKPLIKRILPAMIMDRGTAAAAAAVAAARSSHTHSMDKFGSICSQGGARGRGSTFDLAPPQACPASASPISPLSNAHPGGHREDVEEERFNAVNLLPASRAVGSPPLRKKSTARTPSSTYFGLVSMRVPKNMMKLRGGEAFKYCAVVTTLFCLWGFSYGLLNKLNREIAILANYTETQTVGLSSSYFASYAGGALTAGQLVLRHSGFKATFITGLCIFGTGTLMFWPSAVLTSYTGFIISSCVLGFGLSILETAANPFILLCGPTQYAEFRLMLAQSVQAITSLVSQVLADKVFFSDARIDGKKHLTLIDVQWTYLAITLFTVILALFFYYMPLPEANDADLQEHSELREIYPTRKLPWTGTSIVYTTLAFGVVAQLCYVAAQECLFEFFKPLLLSRVPNVASFQASFGLDEEDYHLLGRGVYTIGRFVCAPLCLLIQPRILLLVAFSGVVLFSGFIFSLDNISYGFLGAASLIACFFEGPIFPLIFSMSIRGMGKHTKWASACLVASASGGSVFVFVAFGVQKLHTVQYSFVVVFVVSLVGLLFPIYLNFGGVGVRHQVNPRAGRMGGGVWSRSGDGDGDGEAGLHGGGGADPRRTPLGRWGRKVSILVQKMSFSGRKCSAEMPVIEHRELRDRGGSEGGARDEVIGLGKD</sequence>
<feature type="transmembrane region" description="Helical" evidence="4">
    <location>
        <begin position="459"/>
        <end position="480"/>
    </location>
</feature>
<dbReference type="InterPro" id="IPR050375">
    <property type="entry name" value="MFS_TsgA-like"/>
</dbReference>
<feature type="domain" description="Rhodopsin" evidence="5">
    <location>
        <begin position="32"/>
        <end position="285"/>
    </location>
</feature>
<name>A0A8A3PN25_9HELO</name>
<feature type="transmembrane region" description="Helical" evidence="4">
    <location>
        <begin position="806"/>
        <end position="827"/>
    </location>
</feature>
<evidence type="ECO:0000313" key="7">
    <source>
        <dbReference type="Proteomes" id="UP000672032"/>
    </source>
</evidence>
<dbReference type="InterPro" id="IPR011701">
    <property type="entry name" value="MFS"/>
</dbReference>
<dbReference type="Pfam" id="PF20684">
    <property type="entry name" value="Fung_rhodopsin"/>
    <property type="match status" value="1"/>
</dbReference>
<dbReference type="EMBL" id="CP063411">
    <property type="protein sequence ID" value="QSZ36882.1"/>
    <property type="molecule type" value="Genomic_DNA"/>
</dbReference>
<feature type="transmembrane region" description="Helical" evidence="4">
    <location>
        <begin position="778"/>
        <end position="800"/>
    </location>
</feature>
<feature type="transmembrane region" description="Helical" evidence="4">
    <location>
        <begin position="48"/>
        <end position="68"/>
    </location>
</feature>
<feature type="transmembrane region" description="Helical" evidence="4">
    <location>
        <begin position="129"/>
        <end position="149"/>
    </location>
</feature>
<protein>
    <recommendedName>
        <fullName evidence="5">Rhodopsin domain-containing protein</fullName>
    </recommendedName>
</protein>
<feature type="region of interest" description="Disordered" evidence="3">
    <location>
        <begin position="846"/>
        <end position="876"/>
    </location>
</feature>
<keyword evidence="4" id="KW-1133">Transmembrane helix</keyword>
<dbReference type="GO" id="GO:0022857">
    <property type="term" value="F:transmembrane transporter activity"/>
    <property type="evidence" value="ECO:0007669"/>
    <property type="project" value="InterPro"/>
</dbReference>
<feature type="transmembrane region" description="Helical" evidence="4">
    <location>
        <begin position="641"/>
        <end position="660"/>
    </location>
</feature>
<dbReference type="AlphaFoldDB" id="A0A8A3PN25"/>
<feature type="transmembrane region" description="Helical" evidence="4">
    <location>
        <begin position="97"/>
        <end position="117"/>
    </location>
</feature>
<evidence type="ECO:0000259" key="5">
    <source>
        <dbReference type="Pfam" id="PF20684"/>
    </source>
</evidence>
<feature type="compositionally biased region" description="Gly residues" evidence="3">
    <location>
        <begin position="861"/>
        <end position="870"/>
    </location>
</feature>
<dbReference type="PANTHER" id="PTHR43702">
    <property type="entry name" value="L-FUCOSE-PROTON SYMPORTER"/>
    <property type="match status" value="1"/>
</dbReference>
<gene>
    <name evidence="6" type="ORF">DSL72_006765</name>
</gene>
<accession>A0A8A3PN25</accession>
<dbReference type="PANTHER" id="PTHR43702:SF13">
    <property type="entry name" value="MONOSACCHARIDE TRANSPORTER, PUTATIVE (AFU_ORTHOLOGUE AFUA_4G06630)-RELATED"/>
    <property type="match status" value="1"/>
</dbReference>
<keyword evidence="7" id="KW-1185">Reference proteome</keyword>